<dbReference type="PANTHER" id="PTHR32071:SF38">
    <property type="entry name" value="PSP OPERON TRANSCRIPTIONAL ACTIVATOR"/>
    <property type="match status" value="1"/>
</dbReference>
<gene>
    <name evidence="7" type="primary">pspF_1</name>
    <name evidence="7" type="ORF">NCTC6754_05700</name>
</gene>
<feature type="region of interest" description="Disordered" evidence="5">
    <location>
        <begin position="102"/>
        <end position="128"/>
    </location>
</feature>
<sequence length="128" mass="14661">MPIYPAHGEGRDISCPICSTGWLFDVVQLPPLRERQSDIMLMAEHFAIQMCRELRLPLFSRFLPIGQKETLLHYAWPGNVRELKNVVERSVYRHGSSEQPLDEIVIDPFQRHPAEPPAPRPASGIRHA</sequence>
<dbReference type="InterPro" id="IPR027417">
    <property type="entry name" value="P-loop_NTPase"/>
</dbReference>
<evidence type="ECO:0000256" key="3">
    <source>
        <dbReference type="ARBA" id="ARBA00023015"/>
    </source>
</evidence>
<dbReference type="InterPro" id="IPR025944">
    <property type="entry name" value="Sigma_54_int_dom_CS"/>
</dbReference>
<dbReference type="InterPro" id="IPR002078">
    <property type="entry name" value="Sigma_54_int"/>
</dbReference>
<evidence type="ECO:0000256" key="1">
    <source>
        <dbReference type="ARBA" id="ARBA00022741"/>
    </source>
</evidence>
<evidence type="ECO:0000256" key="5">
    <source>
        <dbReference type="SAM" id="MobiDB-lite"/>
    </source>
</evidence>
<dbReference type="InterPro" id="IPR058031">
    <property type="entry name" value="AAA_lid_NorR"/>
</dbReference>
<dbReference type="PROSITE" id="PS00688">
    <property type="entry name" value="SIGMA54_INTERACT_3"/>
    <property type="match status" value="1"/>
</dbReference>
<evidence type="ECO:0000256" key="4">
    <source>
        <dbReference type="ARBA" id="ARBA00023163"/>
    </source>
</evidence>
<keyword evidence="1" id="KW-0547">Nucleotide-binding</keyword>
<keyword evidence="4" id="KW-0804">Transcription</keyword>
<dbReference type="SUPFAM" id="SSF52540">
    <property type="entry name" value="P-loop containing nucleoside triphosphate hydrolases"/>
    <property type="match status" value="1"/>
</dbReference>
<protein>
    <submittedName>
        <fullName evidence="7">Transcriptional regulator</fullName>
    </submittedName>
</protein>
<proteinExistence type="predicted"/>
<dbReference type="GO" id="GO:0006355">
    <property type="term" value="P:regulation of DNA-templated transcription"/>
    <property type="evidence" value="ECO:0007669"/>
    <property type="project" value="InterPro"/>
</dbReference>
<dbReference type="PROSITE" id="PS50045">
    <property type="entry name" value="SIGMA54_INTERACT_4"/>
    <property type="match status" value="1"/>
</dbReference>
<keyword evidence="3" id="KW-0805">Transcription regulation</keyword>
<dbReference type="Pfam" id="PF25601">
    <property type="entry name" value="AAA_lid_14"/>
    <property type="match status" value="1"/>
</dbReference>
<evidence type="ECO:0000313" key="7">
    <source>
        <dbReference type="EMBL" id="VEB59003.1"/>
    </source>
</evidence>
<keyword evidence="2" id="KW-0067">ATP-binding</keyword>
<evidence type="ECO:0000259" key="6">
    <source>
        <dbReference type="PROSITE" id="PS50045"/>
    </source>
</evidence>
<evidence type="ECO:0000313" key="8">
    <source>
        <dbReference type="Proteomes" id="UP000269208"/>
    </source>
</evidence>
<dbReference type="Proteomes" id="UP000269208">
    <property type="component" value="Chromosome"/>
</dbReference>
<accession>A0A3S4JER0</accession>
<evidence type="ECO:0000256" key="2">
    <source>
        <dbReference type="ARBA" id="ARBA00022840"/>
    </source>
</evidence>
<organism evidence="7 8">
    <name type="scientific">Salmonella enterica I</name>
    <dbReference type="NCBI Taxonomy" id="59201"/>
    <lineage>
        <taxon>Bacteria</taxon>
        <taxon>Pseudomonadati</taxon>
        <taxon>Pseudomonadota</taxon>
        <taxon>Gammaproteobacteria</taxon>
        <taxon>Enterobacterales</taxon>
        <taxon>Enterobacteriaceae</taxon>
        <taxon>Salmonella</taxon>
    </lineage>
</organism>
<dbReference type="EMBL" id="LR134190">
    <property type="protein sequence ID" value="VEB59003.1"/>
    <property type="molecule type" value="Genomic_DNA"/>
</dbReference>
<name>A0A3S4JER0_SALET</name>
<reference evidence="7 8" key="1">
    <citation type="submission" date="2018-12" db="EMBL/GenBank/DDBJ databases">
        <authorList>
            <consortium name="Pathogen Informatics"/>
        </authorList>
    </citation>
    <scope>NUCLEOTIDE SEQUENCE [LARGE SCALE GENOMIC DNA]</scope>
    <source>
        <strain evidence="7 8">NCTC6754</strain>
    </source>
</reference>
<dbReference type="AlphaFoldDB" id="A0A3S4JER0"/>
<dbReference type="GO" id="GO:0005524">
    <property type="term" value="F:ATP binding"/>
    <property type="evidence" value="ECO:0007669"/>
    <property type="project" value="UniProtKB-KW"/>
</dbReference>
<dbReference type="Gene3D" id="1.10.8.60">
    <property type="match status" value="1"/>
</dbReference>
<dbReference type="PANTHER" id="PTHR32071">
    <property type="entry name" value="TRANSCRIPTIONAL REGULATORY PROTEIN"/>
    <property type="match status" value="1"/>
</dbReference>
<feature type="domain" description="Sigma-54 factor interaction" evidence="6">
    <location>
        <begin position="27"/>
        <end position="92"/>
    </location>
</feature>